<feature type="region of interest" description="Disordered" evidence="1">
    <location>
        <begin position="46"/>
        <end position="180"/>
    </location>
</feature>
<evidence type="ECO:0000256" key="1">
    <source>
        <dbReference type="SAM" id="MobiDB-lite"/>
    </source>
</evidence>
<evidence type="ECO:0000313" key="2">
    <source>
        <dbReference type="EMBL" id="CAH2074524.1"/>
    </source>
</evidence>
<name>A0ABN8J2T9_9NEOP</name>
<reference evidence="2" key="1">
    <citation type="submission" date="2022-03" db="EMBL/GenBank/DDBJ databases">
        <authorList>
            <person name="Martin H S."/>
        </authorList>
    </citation>
    <scope>NUCLEOTIDE SEQUENCE</scope>
</reference>
<proteinExistence type="predicted"/>
<keyword evidence="3" id="KW-1185">Reference proteome</keyword>
<dbReference type="EMBL" id="OW152819">
    <property type="protein sequence ID" value="CAH2074524.1"/>
    <property type="molecule type" value="Genomic_DNA"/>
</dbReference>
<organism evidence="2 3">
    <name type="scientific">Iphiclides podalirius</name>
    <name type="common">scarce swallowtail</name>
    <dbReference type="NCBI Taxonomy" id="110791"/>
    <lineage>
        <taxon>Eukaryota</taxon>
        <taxon>Metazoa</taxon>
        <taxon>Ecdysozoa</taxon>
        <taxon>Arthropoda</taxon>
        <taxon>Hexapoda</taxon>
        <taxon>Insecta</taxon>
        <taxon>Pterygota</taxon>
        <taxon>Neoptera</taxon>
        <taxon>Endopterygota</taxon>
        <taxon>Lepidoptera</taxon>
        <taxon>Glossata</taxon>
        <taxon>Ditrysia</taxon>
        <taxon>Papilionoidea</taxon>
        <taxon>Papilionidae</taxon>
        <taxon>Papilioninae</taxon>
        <taxon>Iphiclides</taxon>
    </lineage>
</organism>
<evidence type="ECO:0000313" key="3">
    <source>
        <dbReference type="Proteomes" id="UP000837857"/>
    </source>
</evidence>
<feature type="compositionally biased region" description="Low complexity" evidence="1">
    <location>
        <begin position="162"/>
        <end position="180"/>
    </location>
</feature>
<dbReference type="Proteomes" id="UP000837857">
    <property type="component" value="Chromosome 7"/>
</dbReference>
<accession>A0ABN8J2T9</accession>
<protein>
    <submittedName>
        <fullName evidence="2">Uncharacterized protein</fullName>
    </submittedName>
</protein>
<gene>
    <name evidence="2" type="ORF">IPOD504_LOCUS16117</name>
</gene>
<sequence length="180" mass="18712">MYKEAHIGRVTGTLSHTSATLPALATLAAPSRGVTPLSARYGALEHSARLPTRPHFHGQRTPPSSLTGAMGARRASANKQQASQPPAADLVCGSAAHHVSAAEDRENGAPLYRHSSPPAAPPQLHQRCSPAESRSIGSTTNAIPTLLFPRDSSSVAEDRESGSTTTTLDLSSAPSSTHPE</sequence>
<feature type="non-terminal residue" evidence="2">
    <location>
        <position position="180"/>
    </location>
</feature>